<feature type="domain" description="LRRNT" evidence="14">
    <location>
        <begin position="102"/>
        <end position="136"/>
    </location>
</feature>
<comment type="similarity">
    <text evidence="10">Belongs to the small leucine-rich proteoglycan (SLRP) family. SLRP class IV subfamily.</text>
</comment>
<evidence type="ECO:0000256" key="11">
    <source>
        <dbReference type="ARBA" id="ARBA00064652"/>
    </source>
</evidence>
<evidence type="ECO:0000256" key="2">
    <source>
        <dbReference type="ARBA" id="ARBA00022525"/>
    </source>
</evidence>
<evidence type="ECO:0000259" key="15">
    <source>
        <dbReference type="SMART" id="SM00082"/>
    </source>
</evidence>
<dbReference type="SMART" id="SM00082">
    <property type="entry name" value="LRRCT"/>
    <property type="match status" value="2"/>
</dbReference>
<feature type="compositionally biased region" description="Basic residues" evidence="13">
    <location>
        <begin position="805"/>
        <end position="818"/>
    </location>
</feature>
<dbReference type="InterPro" id="IPR032675">
    <property type="entry name" value="LRR_dom_sf"/>
</dbReference>
<evidence type="ECO:0000256" key="4">
    <source>
        <dbReference type="ARBA" id="ARBA00022614"/>
    </source>
</evidence>
<keyword evidence="7" id="KW-1015">Disulfide bond</keyword>
<evidence type="ECO:0000256" key="12">
    <source>
        <dbReference type="ARBA" id="ARBA00071892"/>
    </source>
</evidence>
<dbReference type="AlphaFoldDB" id="A0AAV7TC46"/>
<dbReference type="PROSITE" id="PS51450">
    <property type="entry name" value="LRR"/>
    <property type="match status" value="2"/>
</dbReference>
<dbReference type="FunFam" id="3.80.10.10:FF:000368">
    <property type="entry name" value="Chondroadherin like"/>
    <property type="match status" value="1"/>
</dbReference>
<evidence type="ECO:0000256" key="5">
    <source>
        <dbReference type="ARBA" id="ARBA00022729"/>
    </source>
</evidence>
<comment type="subcellular location">
    <subcellularLocation>
        <location evidence="1">Secreted</location>
        <location evidence="1">Extracellular space</location>
        <location evidence="1">Extracellular matrix</location>
    </subcellularLocation>
</comment>
<dbReference type="EMBL" id="JANPWB010000007">
    <property type="protein sequence ID" value="KAJ1174153.1"/>
    <property type="molecule type" value="Genomic_DNA"/>
</dbReference>
<organism evidence="16 17">
    <name type="scientific">Pleurodeles waltl</name>
    <name type="common">Iberian ribbed newt</name>
    <dbReference type="NCBI Taxonomy" id="8319"/>
    <lineage>
        <taxon>Eukaryota</taxon>
        <taxon>Metazoa</taxon>
        <taxon>Chordata</taxon>
        <taxon>Craniata</taxon>
        <taxon>Vertebrata</taxon>
        <taxon>Euteleostomi</taxon>
        <taxon>Amphibia</taxon>
        <taxon>Batrachia</taxon>
        <taxon>Caudata</taxon>
        <taxon>Salamandroidea</taxon>
        <taxon>Salamandridae</taxon>
        <taxon>Pleurodelinae</taxon>
        <taxon>Pleurodeles</taxon>
    </lineage>
</organism>
<reference evidence="16" key="1">
    <citation type="journal article" date="2022" name="bioRxiv">
        <title>Sequencing and chromosome-scale assembly of the giantPleurodeles waltlgenome.</title>
        <authorList>
            <person name="Brown T."/>
            <person name="Elewa A."/>
            <person name="Iarovenko S."/>
            <person name="Subramanian E."/>
            <person name="Araus A.J."/>
            <person name="Petzold A."/>
            <person name="Susuki M."/>
            <person name="Suzuki K.-i.T."/>
            <person name="Hayashi T."/>
            <person name="Toyoda A."/>
            <person name="Oliveira C."/>
            <person name="Osipova E."/>
            <person name="Leigh N.D."/>
            <person name="Simon A."/>
            <person name="Yun M.H."/>
        </authorList>
    </citation>
    <scope>NUCLEOTIDE SEQUENCE</scope>
    <source>
        <strain evidence="16">20211129_DDA</strain>
        <tissue evidence="16">Liver</tissue>
    </source>
</reference>
<evidence type="ECO:0000256" key="13">
    <source>
        <dbReference type="SAM" id="MobiDB-lite"/>
    </source>
</evidence>
<comment type="caution">
    <text evidence="16">The sequence shown here is derived from an EMBL/GenBank/DDBJ whole genome shotgun (WGS) entry which is preliminary data.</text>
</comment>
<dbReference type="SMART" id="SM00369">
    <property type="entry name" value="LRR_TYP"/>
    <property type="match status" value="17"/>
</dbReference>
<evidence type="ECO:0000256" key="6">
    <source>
        <dbReference type="ARBA" id="ARBA00022737"/>
    </source>
</evidence>
<dbReference type="InterPro" id="IPR003591">
    <property type="entry name" value="Leu-rich_rpt_typical-subtyp"/>
</dbReference>
<evidence type="ECO:0000313" key="17">
    <source>
        <dbReference type="Proteomes" id="UP001066276"/>
    </source>
</evidence>
<dbReference type="Proteomes" id="UP001066276">
    <property type="component" value="Chromosome 4_1"/>
</dbReference>
<dbReference type="Pfam" id="PF13855">
    <property type="entry name" value="LRR_8"/>
    <property type="match status" value="5"/>
</dbReference>
<dbReference type="PANTHER" id="PTHR24366:SF171">
    <property type="entry name" value="LEUCINE RICH REPEAT NEURONAL 4"/>
    <property type="match status" value="1"/>
</dbReference>
<feature type="domain" description="LRRCT" evidence="15">
    <location>
        <begin position="729"/>
        <end position="775"/>
    </location>
</feature>
<keyword evidence="17" id="KW-1185">Reference proteome</keyword>
<evidence type="ECO:0000256" key="7">
    <source>
        <dbReference type="ARBA" id="ARBA00023157"/>
    </source>
</evidence>
<accession>A0AAV7TC46</accession>
<name>A0AAV7TC46_PLEWA</name>
<proteinExistence type="inferred from homology"/>
<feature type="region of interest" description="Disordered" evidence="13">
    <location>
        <begin position="777"/>
        <end position="826"/>
    </location>
</feature>
<keyword evidence="6" id="KW-0677">Repeat</keyword>
<dbReference type="Gene3D" id="3.80.10.10">
    <property type="entry name" value="Ribonuclease Inhibitor"/>
    <property type="match status" value="2"/>
</dbReference>
<dbReference type="PANTHER" id="PTHR24366">
    <property type="entry name" value="IG(IMMUNOGLOBULIN) AND LRR(LEUCINE RICH REPEAT) DOMAINS"/>
    <property type="match status" value="1"/>
</dbReference>
<feature type="domain" description="LRRNT" evidence="14">
    <location>
        <begin position="449"/>
        <end position="483"/>
    </location>
</feature>
<gene>
    <name evidence="16" type="ORF">NDU88_005976</name>
</gene>
<evidence type="ECO:0000256" key="8">
    <source>
        <dbReference type="ARBA" id="ARBA00023180"/>
    </source>
</evidence>
<comment type="function">
    <text evidence="9">Potential negative modulator of chondrocyte differentiation. Inhibits collagen fibrillogenesis in vitro. May influence chondrocyte's differentiation by acting on its cellular collagenous microenvironment.</text>
</comment>
<evidence type="ECO:0000256" key="10">
    <source>
        <dbReference type="ARBA" id="ARBA00061422"/>
    </source>
</evidence>
<keyword evidence="5" id="KW-0732">Signal</keyword>
<dbReference type="FunFam" id="3.80.10.10:FF:000311">
    <property type="entry name" value="Chondroadherin-like a"/>
    <property type="match status" value="1"/>
</dbReference>
<keyword evidence="8" id="KW-0325">Glycoprotein</keyword>
<keyword evidence="3" id="KW-0272">Extracellular matrix</keyword>
<protein>
    <recommendedName>
        <fullName evidence="12">Chondroadherin-like protein</fullName>
    </recommendedName>
</protein>
<evidence type="ECO:0000313" key="16">
    <source>
        <dbReference type="EMBL" id="KAJ1174153.1"/>
    </source>
</evidence>
<dbReference type="SUPFAM" id="SSF52058">
    <property type="entry name" value="L domain-like"/>
    <property type="match status" value="2"/>
</dbReference>
<evidence type="ECO:0000259" key="14">
    <source>
        <dbReference type="SMART" id="SM00013"/>
    </source>
</evidence>
<evidence type="ECO:0000256" key="1">
    <source>
        <dbReference type="ARBA" id="ARBA00004498"/>
    </source>
</evidence>
<evidence type="ECO:0000256" key="3">
    <source>
        <dbReference type="ARBA" id="ARBA00022530"/>
    </source>
</evidence>
<dbReference type="SMART" id="SM00364">
    <property type="entry name" value="LRR_BAC"/>
    <property type="match status" value="7"/>
</dbReference>
<keyword evidence="4" id="KW-0433">Leucine-rich repeat</keyword>
<evidence type="ECO:0000256" key="9">
    <source>
        <dbReference type="ARBA" id="ARBA00053126"/>
    </source>
</evidence>
<dbReference type="FunFam" id="3.80.10.10:FF:000059">
    <property type="entry name" value="Chondroadherin like"/>
    <property type="match status" value="1"/>
</dbReference>
<dbReference type="InterPro" id="IPR001611">
    <property type="entry name" value="Leu-rich_rpt"/>
</dbReference>
<dbReference type="SMART" id="SM00013">
    <property type="entry name" value="LRRNT"/>
    <property type="match status" value="2"/>
</dbReference>
<sequence length="826" mass="90691">MTVADMDGDTDWEAEAGLNWGCVWEVWCGSMGRGLGVSWLGATGTWILARALGCLTGSYGDTSGERCVGAQNGTSGVSSRMRCLLACVLLALVWWAPASGAPCPRFCICDNIKTYVTCMNKNLTQVPVTIPQITQKLDLRGNDMKLIPGGAFLPIPYLIHLNLQKCGIETLEEGAFRGLGRLVHLNLGSNRITFILQETFDGLSSLRQLVLEKNRLEEIRPGAFSQLGFLNLLDLGENFLVYLPDMVFQGLQQIKWIRLSHNMLNIVADHSFAGMPTLRRLSLDHNELQYLPTEALAKLPGVTRLDMGGNPMTFIGEDALQMRALKQLFLNGMSLQDVSFMGFQGSPQLSLLDMKDNQLRGLQPLAGVQQLRKIDLTGNPVLCDCNMRAFKEWAERARIRAEVICAGPAPFRGEHLDAMRSVDMRCDRRVPEEAVEPVTIKPTAQSGTPCPSSCHCKPDLKHASCENQALSKIPRGFPTDTGLLDLRRNEFRSVPTGAFPNLENVVSLHLQSCGIEELQPGALRGLKGLVYLYLSNNSLFSLSAAALEGATHLTYLYLENNRFTSVPTGAFVSLPGLLSLHLQYNTIRQLSDNNMKGAQALRWLYLSGNNIASVAPTALASARLLERLQLEQNLLTEVPTSALRGLSGLQELRLSKNPIRQIESNAFQPVSGSLQHLYLDHLGLEKVSPTAFAGLGPRIKSLHLEGNKLQNLPEMSKFTGLEVINLSDNPFQCECQLLPLRRWIDKLNLKVGATCGSPQKVRGRKVKDVPFKGCPDWGIASPKTTAQPLATPKYTGGKNKMAVKSSKKKRSQKSKRPVGGRGSKAN</sequence>
<comment type="subunit">
    <text evidence="11">Associates with collagen and binds to collagen fibrils.</text>
</comment>
<feature type="domain" description="LRRCT" evidence="15">
    <location>
        <begin position="379"/>
        <end position="427"/>
    </location>
</feature>
<dbReference type="InterPro" id="IPR000483">
    <property type="entry name" value="Cys-rich_flank_reg_C"/>
</dbReference>
<keyword evidence="2" id="KW-0964">Secreted</keyword>
<dbReference type="InterPro" id="IPR000372">
    <property type="entry name" value="LRRNT"/>
</dbReference>